<dbReference type="InterPro" id="IPR026708">
    <property type="entry name" value="CSPP1"/>
</dbReference>
<dbReference type="AlphaFoldDB" id="A0A6J2X2Y3"/>
<dbReference type="KEGG" id="soy:115874533"/>
<dbReference type="GO" id="GO:0005813">
    <property type="term" value="C:centrosome"/>
    <property type="evidence" value="ECO:0007669"/>
    <property type="project" value="InterPro"/>
</dbReference>
<dbReference type="OrthoDB" id="7735955at2759"/>
<dbReference type="GO" id="GO:0005874">
    <property type="term" value="C:microtubule"/>
    <property type="evidence" value="ECO:0007669"/>
    <property type="project" value="InterPro"/>
</dbReference>
<keyword evidence="3" id="KW-1185">Reference proteome</keyword>
<dbReference type="GO" id="GO:0000922">
    <property type="term" value="C:spindle pole"/>
    <property type="evidence" value="ECO:0007669"/>
    <property type="project" value="InterPro"/>
</dbReference>
<dbReference type="RefSeq" id="XP_030745568.1">
    <property type="nucleotide sequence ID" value="XM_030889708.1"/>
</dbReference>
<dbReference type="GeneID" id="115874533"/>
<dbReference type="GO" id="GO:0032467">
    <property type="term" value="P:positive regulation of cytokinesis"/>
    <property type="evidence" value="ECO:0007669"/>
    <property type="project" value="InterPro"/>
</dbReference>
<sequence length="608" mass="70163">MSGDIKKLLEEQRLLILEDRKRLGLLGSINGGTFKDLDELVKNTENTKSSVADEDLLENDKENQVDNRQVIKEKPEQFEKDIVINQKVPSTVGPLDWTRGYANPRDQEKRILIDALSNSEIPFSSRSDGAYGYGAAGSGSPFGAPVLRRGEFAPQYHARLRAAPHAGLGEYDLASVIYRDRRREDYRRHLAETKRESEPQKRSFASKFVQTDIKNINNKLVQCEPGTLSCRRTVTDELVDAALRKGPLHVDQRLTTEQNDLVVKAMDKPKSILSNRRTGSPRDGYNSDLSHSAYVPGSFMDGFSYSDRAEELERERMKREAYQRELRLQIEEKRRLQSMRDEQERRERELENRRLEQQLLRMQEEQAVEEQRRQHRSELFRRHSDDLLRRKTELHELQRPWRRHADSESVHLDGLGAGAHYSPPVARRTLPYSSFSLSDPSRYNSSTYCNVYRKEPTYDTVPLRHQRRFDRFDSLSRIDSLSHRLETMSVRDGPLTTADALLGDCQRRHSATQQDLRKSPRLSRRNSASRFEEAALPQPTLLKARSPVAKDLRNAVPFSSAQQLRRSGGGGVLGQLGSIRTQLQREQLRMDENLRRRGLARTRTTDDY</sequence>
<feature type="region of interest" description="Disordered" evidence="2">
    <location>
        <begin position="507"/>
        <end position="538"/>
    </location>
</feature>
<evidence type="ECO:0000256" key="2">
    <source>
        <dbReference type="SAM" id="MobiDB-lite"/>
    </source>
</evidence>
<gene>
    <name evidence="4" type="primary">LOC115874533</name>
</gene>
<dbReference type="PANTHER" id="PTHR21616">
    <property type="entry name" value="CENTROSOME SPINDLE POLE ASSOCIATED PROTEIN"/>
    <property type="match status" value="1"/>
</dbReference>
<evidence type="ECO:0000313" key="3">
    <source>
        <dbReference type="Proteomes" id="UP000504635"/>
    </source>
</evidence>
<dbReference type="Proteomes" id="UP000504635">
    <property type="component" value="Unplaced"/>
</dbReference>
<proteinExistence type="predicted"/>
<evidence type="ECO:0000256" key="1">
    <source>
        <dbReference type="SAM" id="Coils"/>
    </source>
</evidence>
<accession>A0A6J2X2Y3</accession>
<organism evidence="3 4">
    <name type="scientific">Sitophilus oryzae</name>
    <name type="common">Rice weevil</name>
    <name type="synonym">Curculio oryzae</name>
    <dbReference type="NCBI Taxonomy" id="7048"/>
    <lineage>
        <taxon>Eukaryota</taxon>
        <taxon>Metazoa</taxon>
        <taxon>Ecdysozoa</taxon>
        <taxon>Arthropoda</taxon>
        <taxon>Hexapoda</taxon>
        <taxon>Insecta</taxon>
        <taxon>Pterygota</taxon>
        <taxon>Neoptera</taxon>
        <taxon>Endopterygota</taxon>
        <taxon>Coleoptera</taxon>
        <taxon>Polyphaga</taxon>
        <taxon>Cucujiformia</taxon>
        <taxon>Curculionidae</taxon>
        <taxon>Dryophthorinae</taxon>
        <taxon>Sitophilus</taxon>
    </lineage>
</organism>
<feature type="coiled-coil region" evidence="1">
    <location>
        <begin position="312"/>
        <end position="372"/>
    </location>
</feature>
<dbReference type="PANTHER" id="PTHR21616:SF2">
    <property type="entry name" value="CENTROSOME AND SPINDLE POLE-ASSOCIATED PROTEIN 1"/>
    <property type="match status" value="1"/>
</dbReference>
<protein>
    <submittedName>
        <fullName evidence="4">Uncharacterized protein LOC115874533 isoform X1</fullName>
    </submittedName>
</protein>
<dbReference type="InParanoid" id="A0A6J2X2Y3"/>
<reference evidence="4" key="1">
    <citation type="submission" date="2025-08" db="UniProtKB">
        <authorList>
            <consortium name="RefSeq"/>
        </authorList>
    </citation>
    <scope>IDENTIFICATION</scope>
    <source>
        <tissue evidence="4">Gonads</tissue>
    </source>
</reference>
<evidence type="ECO:0000313" key="4">
    <source>
        <dbReference type="RefSeq" id="XP_030745568.1"/>
    </source>
</evidence>
<name>A0A6J2X2Y3_SITOR</name>
<keyword evidence="1" id="KW-0175">Coiled coil</keyword>